<organism evidence="12">
    <name type="scientific">Salmonella typhimurium</name>
    <dbReference type="NCBI Taxonomy" id="90371"/>
    <lineage>
        <taxon>Bacteria</taxon>
        <taxon>Pseudomonadati</taxon>
        <taxon>Pseudomonadota</taxon>
        <taxon>Gammaproteobacteria</taxon>
        <taxon>Enterobacterales</taxon>
        <taxon>Enterobacteriaceae</taxon>
        <taxon>Salmonella</taxon>
    </lineage>
</organism>
<dbReference type="PANTHER" id="PTHR30451">
    <property type="entry name" value="OUTER MEMBRANE USHER PROTEIN"/>
    <property type="match status" value="1"/>
</dbReference>
<dbReference type="InterPro" id="IPR037224">
    <property type="entry name" value="PapC_N_sf"/>
</dbReference>
<keyword evidence="7" id="KW-0472">Membrane</keyword>
<reference evidence="12" key="1">
    <citation type="journal article" date="2018" name="Genome Biol.">
        <title>SKESA: strategic k-mer extension for scrupulous assemblies.</title>
        <authorList>
            <person name="Souvorov A."/>
            <person name="Agarwala R."/>
            <person name="Lipman D.J."/>
        </authorList>
    </citation>
    <scope>NUCLEOTIDE SEQUENCE</scope>
    <source>
        <strain evidence="12">STM3246/94</strain>
    </source>
</reference>
<feature type="chain" id="PRO_5030084013" evidence="9">
    <location>
        <begin position="28"/>
        <end position="818"/>
    </location>
</feature>
<evidence type="ECO:0000259" key="10">
    <source>
        <dbReference type="Pfam" id="PF13953"/>
    </source>
</evidence>
<keyword evidence="3" id="KW-0813">Transport</keyword>
<feature type="domain" description="PapC N-terminal" evidence="11">
    <location>
        <begin position="31"/>
        <end position="162"/>
    </location>
</feature>
<comment type="caution">
    <text evidence="12">The sequence shown here is derived from an EMBL/GenBank/DDBJ whole genome shotgun (WGS) entry which is preliminary data.</text>
</comment>
<comment type="similarity">
    <text evidence="2">Belongs to the fimbrial export usher family.</text>
</comment>
<evidence type="ECO:0000256" key="7">
    <source>
        <dbReference type="ARBA" id="ARBA00023136"/>
    </source>
</evidence>
<dbReference type="Gene3D" id="2.60.40.3110">
    <property type="match status" value="1"/>
</dbReference>
<dbReference type="Gene3D" id="2.60.40.2610">
    <property type="entry name" value="Outer membrane usher protein FimD, plug domain"/>
    <property type="match status" value="1"/>
</dbReference>
<evidence type="ECO:0000313" key="12">
    <source>
        <dbReference type="EMBL" id="HAC6083934.1"/>
    </source>
</evidence>
<dbReference type="EMBL" id="DAAMCX010000014">
    <property type="protein sequence ID" value="HAC6083934.1"/>
    <property type="molecule type" value="Genomic_DNA"/>
</dbReference>
<sequence length="818" mass="90256">MKYLKLPLYIKTALYCSLATTTFSALAEELNFDMGILTSRGISPNVAQYFSRAPRFLPGSHTVMVKINGVNRGSLVARFDTEGQLCVDDDFLSASGLVSLNISAKETCHSLQEDYPSAIITPLPNSESLELFVPAQALDNNLLSLNNVIKGGTAGLFNYNLYASRSESSGSDSRNYAQANLEAGLNFAEWTLRSRYMLTNNDGEYRTDSLYTYAEHVFQAQKMRAQVGQINVNSSLFSGAPINGVQLIPEQGLAQDTQGVTINGIARTHQARVEVRQSGQIIYTAPVNAGAFTLENVPIIRSNTDLNVSVVETDGSTTTFTVPAVSFNLRELTPAGLTMSIGRIRDTTSDYSLPWIYNISDGWKLSENWLAQASGVLAYWRTGVLAYWRTGVLAQDYQAAGGMLQWLPTNKWTFSGSMLGSKASFGESLQGAKSELRASMALPGEIRLDVSTARYSDGYRELTDALNKDAYEYQSSSSANIAWNHNLLGTFSLGYYTYQATDNDNDSRSIMASWGKTFKYASITANWQHAVNQDDENHNDSNDDDMFYINISIPLGEQRVGAYMRNQGDKTTYGLQNNGSLSKDTHYYISADRDAKNQQNSFNGNLNSNLHYTQLSVGGGTDGDNYRNYNATFSGGIAAHEHGITFSPYTIKNTFAIARLSEPESGIEIATPQGRIWTDHWGQAVIPGLTEWRKSRVEVNANTLPKSMELANGIKNITVAHSAFRVLDFNVLNTRRVMLAVKRPDGSWLPKGTSIVDEKNNYLVSAVDSGRVFITDVGDNPALYAADDDMNRLCRIHYTLQKTQDKEAFYETAKGVCQ</sequence>
<evidence type="ECO:0000256" key="4">
    <source>
        <dbReference type="ARBA" id="ARBA00022452"/>
    </source>
</evidence>
<keyword evidence="8" id="KW-0998">Cell outer membrane</keyword>
<dbReference type="Gene3D" id="2.60.40.2070">
    <property type="match status" value="1"/>
</dbReference>
<evidence type="ECO:0000256" key="5">
    <source>
        <dbReference type="ARBA" id="ARBA00022692"/>
    </source>
</evidence>
<dbReference type="Pfam" id="PF13953">
    <property type="entry name" value="PapC_C"/>
    <property type="match status" value="1"/>
</dbReference>
<dbReference type="GO" id="GO:0009297">
    <property type="term" value="P:pilus assembly"/>
    <property type="evidence" value="ECO:0007669"/>
    <property type="project" value="InterPro"/>
</dbReference>
<evidence type="ECO:0000256" key="1">
    <source>
        <dbReference type="ARBA" id="ARBA00004571"/>
    </source>
</evidence>
<comment type="subcellular location">
    <subcellularLocation>
        <location evidence="1">Cell outer membrane</location>
        <topology evidence="1">Multi-pass membrane protein</topology>
    </subcellularLocation>
</comment>
<name>A0A3T3ZX15_SALTM</name>
<dbReference type="InterPro" id="IPR025885">
    <property type="entry name" value="PapC_N"/>
</dbReference>
<dbReference type="InterPro" id="IPR043142">
    <property type="entry name" value="PapC-like_C_sf"/>
</dbReference>
<proteinExistence type="inferred from homology"/>
<dbReference type="AlphaFoldDB" id="A0A3T3ZX15"/>
<feature type="signal peptide" evidence="9">
    <location>
        <begin position="1"/>
        <end position="27"/>
    </location>
</feature>
<dbReference type="InterPro" id="IPR025949">
    <property type="entry name" value="PapC-like_C"/>
</dbReference>
<dbReference type="SUPFAM" id="SSF141729">
    <property type="entry name" value="FimD N-terminal domain-like"/>
    <property type="match status" value="1"/>
</dbReference>
<keyword evidence="6 9" id="KW-0732">Signal</keyword>
<evidence type="ECO:0000259" key="11">
    <source>
        <dbReference type="Pfam" id="PF13954"/>
    </source>
</evidence>
<evidence type="ECO:0000256" key="2">
    <source>
        <dbReference type="ARBA" id="ARBA00008064"/>
    </source>
</evidence>
<reference evidence="12" key="2">
    <citation type="submission" date="2019-01" db="EMBL/GenBank/DDBJ databases">
        <authorList>
            <consortium name="NCBI Pathogen Detection Project"/>
        </authorList>
    </citation>
    <scope>NUCLEOTIDE SEQUENCE</scope>
    <source>
        <strain evidence="12">STM3246/94</strain>
    </source>
</reference>
<keyword evidence="4" id="KW-1134">Transmembrane beta strand</keyword>
<dbReference type="InterPro" id="IPR000015">
    <property type="entry name" value="Fimb_usher"/>
</dbReference>
<feature type="domain" description="PapC-like C-terminal" evidence="10">
    <location>
        <begin position="738"/>
        <end position="801"/>
    </location>
</feature>
<dbReference type="GO" id="GO:0015473">
    <property type="term" value="F:fimbrial usher porin activity"/>
    <property type="evidence" value="ECO:0007669"/>
    <property type="project" value="InterPro"/>
</dbReference>
<dbReference type="InterPro" id="IPR042186">
    <property type="entry name" value="FimD_plug_dom"/>
</dbReference>
<accession>A0A3T3ZX15</accession>
<dbReference type="NCBIfam" id="NF011832">
    <property type="entry name" value="PRK15304.1"/>
    <property type="match status" value="1"/>
</dbReference>
<evidence type="ECO:0000256" key="9">
    <source>
        <dbReference type="SAM" id="SignalP"/>
    </source>
</evidence>
<dbReference type="PANTHER" id="PTHR30451:SF8">
    <property type="entry name" value="FIMBRIAL USHER PROTEIN"/>
    <property type="match status" value="1"/>
</dbReference>
<protein>
    <submittedName>
        <fullName evidence="12">Fimbrial biogenesis outer membrane usher protein</fullName>
    </submittedName>
</protein>
<dbReference type="Pfam" id="PF00577">
    <property type="entry name" value="Usher"/>
    <property type="match status" value="1"/>
</dbReference>
<keyword evidence="5" id="KW-0812">Transmembrane</keyword>
<dbReference type="Pfam" id="PF13954">
    <property type="entry name" value="PapC_N"/>
    <property type="match status" value="1"/>
</dbReference>
<dbReference type="Gene3D" id="3.10.20.410">
    <property type="match status" value="1"/>
</dbReference>
<dbReference type="GO" id="GO:0009279">
    <property type="term" value="C:cell outer membrane"/>
    <property type="evidence" value="ECO:0007669"/>
    <property type="project" value="UniProtKB-SubCell"/>
</dbReference>
<evidence type="ECO:0000256" key="6">
    <source>
        <dbReference type="ARBA" id="ARBA00022729"/>
    </source>
</evidence>
<evidence type="ECO:0000256" key="3">
    <source>
        <dbReference type="ARBA" id="ARBA00022448"/>
    </source>
</evidence>
<gene>
    <name evidence="12" type="ORF">G0A68_12970</name>
</gene>
<evidence type="ECO:0000256" key="8">
    <source>
        <dbReference type="ARBA" id="ARBA00023237"/>
    </source>
</evidence>